<sequence length="125" mass="13224">MKERSEQKVNELVDRSMQNLSDLVDVDHVVGEPIFTASGAQVIPVSRVTVGYLAGGGDLGEVKVIKEGEAVPFAGGSGVVVTLRPEGFLVDEGKGCRYIRAGSDPLDNLIDKASEWVGSLSGQHD</sequence>
<name>A0A9D2ASA1_9FIRM</name>
<protein>
    <recommendedName>
        <fullName evidence="3">Sporulation protein YtfJ</fullName>
    </recommendedName>
</protein>
<evidence type="ECO:0000313" key="1">
    <source>
        <dbReference type="EMBL" id="HIX47201.1"/>
    </source>
</evidence>
<accession>A0A9D2ASA1</accession>
<reference evidence="1" key="1">
    <citation type="journal article" date="2021" name="PeerJ">
        <title>Extensive microbial diversity within the chicken gut microbiome revealed by metagenomics and culture.</title>
        <authorList>
            <person name="Gilroy R."/>
            <person name="Ravi A."/>
            <person name="Getino M."/>
            <person name="Pursley I."/>
            <person name="Horton D.L."/>
            <person name="Alikhan N.F."/>
            <person name="Baker D."/>
            <person name="Gharbi K."/>
            <person name="Hall N."/>
            <person name="Watson M."/>
            <person name="Adriaenssens E.M."/>
            <person name="Foster-Nyarko E."/>
            <person name="Jarju S."/>
            <person name="Secka A."/>
            <person name="Antonio M."/>
            <person name="Oren A."/>
            <person name="Chaudhuri R.R."/>
            <person name="La Ragione R."/>
            <person name="Hildebrand F."/>
            <person name="Pallen M.J."/>
        </authorList>
    </citation>
    <scope>NUCLEOTIDE SEQUENCE</scope>
    <source>
        <strain evidence="1">26628</strain>
    </source>
</reference>
<reference evidence="1" key="2">
    <citation type="submission" date="2021-04" db="EMBL/GenBank/DDBJ databases">
        <authorList>
            <person name="Gilroy R."/>
        </authorList>
    </citation>
    <scope>NUCLEOTIDE SEQUENCE</scope>
    <source>
        <strain evidence="1">26628</strain>
    </source>
</reference>
<proteinExistence type="predicted"/>
<dbReference type="Proteomes" id="UP000824249">
    <property type="component" value="Unassembled WGS sequence"/>
</dbReference>
<dbReference type="PANTHER" id="PTHR39162:SF1">
    <property type="entry name" value="SPORULATION PROTEIN YTFJ"/>
    <property type="match status" value="1"/>
</dbReference>
<dbReference type="Pfam" id="PF09579">
    <property type="entry name" value="Spore_YtfJ"/>
    <property type="match status" value="1"/>
</dbReference>
<evidence type="ECO:0008006" key="3">
    <source>
        <dbReference type="Google" id="ProtNLM"/>
    </source>
</evidence>
<organism evidence="1 2">
    <name type="scientific">Candidatus Borkfalkia faecigallinarum</name>
    <dbReference type="NCBI Taxonomy" id="2838509"/>
    <lineage>
        <taxon>Bacteria</taxon>
        <taxon>Bacillati</taxon>
        <taxon>Bacillota</taxon>
        <taxon>Clostridia</taxon>
        <taxon>Christensenellales</taxon>
        <taxon>Christensenellaceae</taxon>
        <taxon>Candidatus Borkfalkia</taxon>
    </lineage>
</organism>
<dbReference type="InterPro" id="IPR014229">
    <property type="entry name" value="Spore_YtfJ"/>
</dbReference>
<dbReference type="PIRSF" id="PIRSF021377">
    <property type="entry name" value="YtfJ"/>
    <property type="match status" value="1"/>
</dbReference>
<dbReference type="EMBL" id="DXFD01000088">
    <property type="protein sequence ID" value="HIX47201.1"/>
    <property type="molecule type" value="Genomic_DNA"/>
</dbReference>
<dbReference type="AlphaFoldDB" id="A0A9D2ASA1"/>
<evidence type="ECO:0000313" key="2">
    <source>
        <dbReference type="Proteomes" id="UP000824249"/>
    </source>
</evidence>
<comment type="caution">
    <text evidence="1">The sequence shown here is derived from an EMBL/GenBank/DDBJ whole genome shotgun (WGS) entry which is preliminary data.</text>
</comment>
<gene>
    <name evidence="1" type="ORF">H9737_05895</name>
</gene>
<dbReference type="PANTHER" id="PTHR39162">
    <property type="entry name" value="GLL3345 PROTEIN"/>
    <property type="match status" value="1"/>
</dbReference>